<feature type="compositionally biased region" description="Low complexity" evidence="1">
    <location>
        <begin position="105"/>
        <end position="122"/>
    </location>
</feature>
<protein>
    <submittedName>
        <fullName evidence="2">Uncharacterized protein</fullName>
    </submittedName>
</protein>
<feature type="region of interest" description="Disordered" evidence="1">
    <location>
        <begin position="105"/>
        <end position="157"/>
    </location>
</feature>
<organism evidence="2">
    <name type="scientific">Rosellinia necatrix</name>
    <name type="common">White root-rot fungus</name>
    <dbReference type="NCBI Taxonomy" id="77044"/>
    <lineage>
        <taxon>Eukaryota</taxon>
        <taxon>Fungi</taxon>
        <taxon>Dikarya</taxon>
        <taxon>Ascomycota</taxon>
        <taxon>Pezizomycotina</taxon>
        <taxon>Sordariomycetes</taxon>
        <taxon>Xylariomycetidae</taxon>
        <taxon>Xylariales</taxon>
        <taxon>Xylariaceae</taxon>
        <taxon>Rosellinia</taxon>
    </lineage>
</organism>
<gene>
    <name evidence="2" type="ORF">SAMD00023353_9800110</name>
</gene>
<feature type="compositionally biased region" description="Acidic residues" evidence="1">
    <location>
        <begin position="125"/>
        <end position="142"/>
    </location>
</feature>
<name>A0A1W2TUE2_ROSNE</name>
<dbReference type="EMBL" id="DF977543">
    <property type="protein sequence ID" value="GAP92222.1"/>
    <property type="molecule type" value="Genomic_DNA"/>
</dbReference>
<reference evidence="2" key="1">
    <citation type="submission" date="2016-03" db="EMBL/GenBank/DDBJ databases">
        <title>Draft genome sequence of Rosellinia necatrix.</title>
        <authorList>
            <person name="Kanematsu S."/>
        </authorList>
    </citation>
    <scope>NUCLEOTIDE SEQUENCE [LARGE SCALE GENOMIC DNA]</scope>
    <source>
        <strain evidence="2">W97</strain>
    </source>
</reference>
<dbReference type="OrthoDB" id="3520229at2759"/>
<keyword evidence="3" id="KW-1185">Reference proteome</keyword>
<dbReference type="Proteomes" id="UP000054516">
    <property type="component" value="Unassembled WGS sequence"/>
</dbReference>
<dbReference type="STRING" id="77044.A0A1W2TUE2"/>
<dbReference type="OMA" id="PGEVWCN"/>
<proteinExistence type="predicted"/>
<evidence type="ECO:0000313" key="3">
    <source>
        <dbReference type="Proteomes" id="UP000054516"/>
    </source>
</evidence>
<sequence>MSSPVSATTTSASASSSSTAAPVCSNLYVIPIAEAGCAVSFTDSHKDAMSECCKSADVISYSNDCGLYCAAAGQTIKELQDCLFGESVAYQDVFCNANQTATATNTNPALPPSASASVVSSGDGKDDDQDGNDGDDDDDGDDKPEPTDSGSAAPRLAPELSVSKAGLTIGALLFSAMAFGAFQI</sequence>
<accession>A0A1W2TUE2</accession>
<evidence type="ECO:0000313" key="2">
    <source>
        <dbReference type="EMBL" id="GAP92222.1"/>
    </source>
</evidence>
<dbReference type="AlphaFoldDB" id="A0A1W2TUE2"/>
<evidence type="ECO:0000256" key="1">
    <source>
        <dbReference type="SAM" id="MobiDB-lite"/>
    </source>
</evidence>